<reference evidence="1" key="1">
    <citation type="submission" date="2014-09" db="EMBL/GenBank/DDBJ databases">
        <authorList>
            <person name="Magalhaes I.L.F."/>
            <person name="Oliveira U."/>
            <person name="Santos F.R."/>
            <person name="Vidigal T.H.D.A."/>
            <person name="Brescovit A.D."/>
            <person name="Santos A.J."/>
        </authorList>
    </citation>
    <scope>NUCLEOTIDE SEQUENCE</scope>
    <source>
        <tissue evidence="1">Shoot tissue taken approximately 20 cm above the soil surface</tissue>
    </source>
</reference>
<dbReference type="AlphaFoldDB" id="A0A0A9G8X5"/>
<name>A0A0A9G8X5_ARUDO</name>
<accession>A0A0A9G8X5</accession>
<reference evidence="1" key="2">
    <citation type="journal article" date="2015" name="Data Brief">
        <title>Shoot transcriptome of the giant reed, Arundo donax.</title>
        <authorList>
            <person name="Barrero R.A."/>
            <person name="Guerrero F.D."/>
            <person name="Moolhuijzen P."/>
            <person name="Goolsby J.A."/>
            <person name="Tidwell J."/>
            <person name="Bellgard S.E."/>
            <person name="Bellgard M.I."/>
        </authorList>
    </citation>
    <scope>NUCLEOTIDE SEQUENCE</scope>
    <source>
        <tissue evidence="1">Shoot tissue taken approximately 20 cm above the soil surface</tissue>
    </source>
</reference>
<evidence type="ECO:0000313" key="1">
    <source>
        <dbReference type="EMBL" id="JAE19909.1"/>
    </source>
</evidence>
<organism evidence="1">
    <name type="scientific">Arundo donax</name>
    <name type="common">Giant reed</name>
    <name type="synonym">Donax arundinaceus</name>
    <dbReference type="NCBI Taxonomy" id="35708"/>
    <lineage>
        <taxon>Eukaryota</taxon>
        <taxon>Viridiplantae</taxon>
        <taxon>Streptophyta</taxon>
        <taxon>Embryophyta</taxon>
        <taxon>Tracheophyta</taxon>
        <taxon>Spermatophyta</taxon>
        <taxon>Magnoliopsida</taxon>
        <taxon>Liliopsida</taxon>
        <taxon>Poales</taxon>
        <taxon>Poaceae</taxon>
        <taxon>PACMAD clade</taxon>
        <taxon>Arundinoideae</taxon>
        <taxon>Arundineae</taxon>
        <taxon>Arundo</taxon>
    </lineage>
</organism>
<proteinExistence type="predicted"/>
<protein>
    <submittedName>
        <fullName evidence="1">Uncharacterized protein</fullName>
    </submittedName>
</protein>
<dbReference type="EMBL" id="GBRH01177987">
    <property type="protein sequence ID" value="JAE19909.1"/>
    <property type="molecule type" value="Transcribed_RNA"/>
</dbReference>
<sequence length="52" mass="5906">MPPVLLFPVRFIGFWKFTQDLHIIQEDKLPSIQVCSNSDIHILNGCPLEPAS</sequence>